<protein>
    <recommendedName>
        <fullName evidence="12">ABC transporter ATP-binding protein</fullName>
    </recommendedName>
</protein>
<organism evidence="10 11">
    <name type="scientific">Pristionchus pacificus</name>
    <name type="common">Parasitic nematode worm</name>
    <dbReference type="NCBI Taxonomy" id="54126"/>
    <lineage>
        <taxon>Eukaryota</taxon>
        <taxon>Metazoa</taxon>
        <taxon>Ecdysozoa</taxon>
        <taxon>Nematoda</taxon>
        <taxon>Chromadorea</taxon>
        <taxon>Rhabditida</taxon>
        <taxon>Rhabditina</taxon>
        <taxon>Diplogasteromorpha</taxon>
        <taxon>Diplogasteroidea</taxon>
        <taxon>Neodiplogasteridae</taxon>
        <taxon>Pristionchus</taxon>
    </lineage>
</organism>
<feature type="transmembrane region" description="Helical" evidence="7">
    <location>
        <begin position="89"/>
        <end position="120"/>
    </location>
</feature>
<feature type="transmembrane region" description="Helical" evidence="7">
    <location>
        <begin position="180"/>
        <end position="198"/>
    </location>
</feature>
<comment type="subcellular location">
    <subcellularLocation>
        <location evidence="1">Membrane</location>
        <topology evidence="1">Multi-pass membrane protein</topology>
    </subcellularLocation>
</comment>
<sequence>MVAKIYLEAGQVVNNQQAYDDVISVIWFYSISAAALFATSVDTLRREYLSAILRSNASTLAATSAGAMSSVINENIDTIRDGMGEKSRLLFVQSACISLPLVTLCLLPLGPLCVMIMGLMGKYSAGPMKRQMDFAASAAAIVEEREFLSSMDSSRALSSSLFTQVGVIDAHSGGASKGSVVIAFACVTLASFYMGTVGPHMMSLHKSRIAAAVIYKTVDDSAPSLTVGRTGMNFRGDIVIDGVRFKYATRDGEVLKGLSLRADGGKCIAVAGRSGCGKSTAVSLLTKLYSCTEGKITIDGVNIADIDTKSLRQAIGVVNQEPYLFNGTIRENITLGRKWNGSESEEARLATVMNIEHADGFVSKFEKQRHSTLSGGQNQRIAIARAILMNPSILILDEATSALDVQSESLVQEALADAQSGRTTIVIAHRLSTLKNADVIYVLNEGIVAEEGSHDSLIEKGGIYARMVERQSLFSDVKTIQNSNSPEEKLPVQELQIGTQEYSVAETSTEKKVKWSSFARIYTHGFNGQMALAFLFSILPVWAFLTGAHYISGRCSESVLAFVRTTIFHKVLHRDAKYFDDSKTSNATIVNELNQQLGALAAGLDGRMVVFVWCSMSFTACLAISLWRQWKIGLYEFVFMSRPLYRVSYPSDSSLLPDDKDHGKRSARRSLIALEIFTQARTIQVMTVEEYFERKYDNAQQSIAVIQAIANALNMSAIFVFGAISFATGAKYVYDGQLSAHNLFIIGISIEFCGCCLSIVNPTFPDLVRANAAARILYSYFDLPGLADTGSEKCELNGSLSVQNLQFAYPTRPEHEVILLHNQVEVLRALSISASPGESIALVGPSGCGKSTLFALLKRFYEQRKGDILMDDLDHRQISLSHLRSEIALVGQEPVLFAGTIKENILLGFDGTIDDVRNACKIANISRYIEDLPEGYDTLISSMGRSFSGGQKQRIAIARTLVRNPKILLLDEATSALDGESERLVQDALANASSDRTSLSIAHRLSTIKDATQIFFVENGAGTREELSRVNGKYAAYEKAQSLE</sequence>
<dbReference type="AlphaFoldDB" id="A0A8R1YI68"/>
<dbReference type="SUPFAM" id="SSF90123">
    <property type="entry name" value="ABC transporter transmembrane region"/>
    <property type="match status" value="2"/>
</dbReference>
<evidence type="ECO:0000313" key="10">
    <source>
        <dbReference type="EnsemblMetazoa" id="PPA24272.1"/>
    </source>
</evidence>
<dbReference type="GO" id="GO:0005524">
    <property type="term" value="F:ATP binding"/>
    <property type="evidence" value="ECO:0007669"/>
    <property type="project" value="UniProtKB-KW"/>
</dbReference>
<dbReference type="FunFam" id="3.40.50.300:FF:006095">
    <property type="entry name" value="ATP-binding cassette transporter, subfamily B, member 2, group MDR/PGP protein PpABCB2"/>
    <property type="match status" value="1"/>
</dbReference>
<dbReference type="InterPro" id="IPR017871">
    <property type="entry name" value="ABC_transporter-like_CS"/>
</dbReference>
<dbReference type="PROSITE" id="PS50929">
    <property type="entry name" value="ABC_TM1F"/>
    <property type="match status" value="1"/>
</dbReference>
<dbReference type="GO" id="GO:0140359">
    <property type="term" value="F:ABC-type transporter activity"/>
    <property type="evidence" value="ECO:0007669"/>
    <property type="project" value="InterPro"/>
</dbReference>
<evidence type="ECO:0000256" key="4">
    <source>
        <dbReference type="ARBA" id="ARBA00022840"/>
    </source>
</evidence>
<dbReference type="InterPro" id="IPR003439">
    <property type="entry name" value="ABC_transporter-like_ATP-bd"/>
</dbReference>
<dbReference type="PANTHER" id="PTHR24221:SF617">
    <property type="entry name" value="P-GLYCOPROTEIN RELATED"/>
    <property type="match status" value="1"/>
</dbReference>
<dbReference type="SMART" id="SM00382">
    <property type="entry name" value="AAA"/>
    <property type="match status" value="2"/>
</dbReference>
<reference evidence="11" key="1">
    <citation type="journal article" date="2008" name="Nat. Genet.">
        <title>The Pristionchus pacificus genome provides a unique perspective on nematode lifestyle and parasitism.</title>
        <authorList>
            <person name="Dieterich C."/>
            <person name="Clifton S.W."/>
            <person name="Schuster L.N."/>
            <person name="Chinwalla A."/>
            <person name="Delehaunty K."/>
            <person name="Dinkelacker I."/>
            <person name="Fulton L."/>
            <person name="Fulton R."/>
            <person name="Godfrey J."/>
            <person name="Minx P."/>
            <person name="Mitreva M."/>
            <person name="Roeseler W."/>
            <person name="Tian H."/>
            <person name="Witte H."/>
            <person name="Yang S.P."/>
            <person name="Wilson R.K."/>
            <person name="Sommer R.J."/>
        </authorList>
    </citation>
    <scope>NUCLEOTIDE SEQUENCE [LARGE SCALE GENOMIC DNA]</scope>
    <source>
        <strain evidence="11">PS312</strain>
    </source>
</reference>
<dbReference type="GO" id="GO:0016020">
    <property type="term" value="C:membrane"/>
    <property type="evidence" value="ECO:0000318"/>
    <property type="project" value="GO_Central"/>
</dbReference>
<dbReference type="Pfam" id="PF00664">
    <property type="entry name" value="ABC_membrane"/>
    <property type="match status" value="2"/>
</dbReference>
<feature type="transmembrane region" description="Helical" evidence="7">
    <location>
        <begin position="26"/>
        <end position="44"/>
    </location>
</feature>
<evidence type="ECO:0000259" key="8">
    <source>
        <dbReference type="PROSITE" id="PS50893"/>
    </source>
</evidence>
<keyword evidence="3" id="KW-0547">Nucleotide-binding</keyword>
<dbReference type="GO" id="GO:0042626">
    <property type="term" value="F:ATPase-coupled transmembrane transporter activity"/>
    <property type="evidence" value="ECO:0000318"/>
    <property type="project" value="GO_Central"/>
</dbReference>
<keyword evidence="2 7" id="KW-0812">Transmembrane</keyword>
<dbReference type="Gene3D" id="3.40.50.300">
    <property type="entry name" value="P-loop containing nucleotide triphosphate hydrolases"/>
    <property type="match status" value="2"/>
</dbReference>
<feature type="domain" description="ABC transmembrane type-1" evidence="9">
    <location>
        <begin position="530"/>
        <end position="744"/>
    </location>
</feature>
<dbReference type="PROSITE" id="PS00211">
    <property type="entry name" value="ABC_TRANSPORTER_1"/>
    <property type="match status" value="1"/>
</dbReference>
<dbReference type="InterPro" id="IPR036640">
    <property type="entry name" value="ABC1_TM_sf"/>
</dbReference>
<dbReference type="Proteomes" id="UP000005239">
    <property type="component" value="Unassembled WGS sequence"/>
</dbReference>
<feature type="transmembrane region" description="Helical" evidence="7">
    <location>
        <begin position="703"/>
        <end position="727"/>
    </location>
</feature>
<keyword evidence="11" id="KW-1185">Reference proteome</keyword>
<dbReference type="GO" id="GO:0016887">
    <property type="term" value="F:ATP hydrolysis activity"/>
    <property type="evidence" value="ECO:0007669"/>
    <property type="project" value="InterPro"/>
</dbReference>
<feature type="transmembrane region" description="Helical" evidence="7">
    <location>
        <begin position="608"/>
        <end position="627"/>
    </location>
</feature>
<evidence type="ECO:0000313" key="11">
    <source>
        <dbReference type="Proteomes" id="UP000005239"/>
    </source>
</evidence>
<keyword evidence="5 7" id="KW-1133">Transmembrane helix</keyword>
<dbReference type="FunFam" id="3.40.50.300:FF:002283">
    <property type="entry name" value="p-GlycoProtein related"/>
    <property type="match status" value="1"/>
</dbReference>
<dbReference type="InterPro" id="IPR003593">
    <property type="entry name" value="AAA+_ATPase"/>
</dbReference>
<dbReference type="PROSITE" id="PS50893">
    <property type="entry name" value="ABC_TRANSPORTER_2"/>
    <property type="match status" value="2"/>
</dbReference>
<dbReference type="GO" id="GO:0055085">
    <property type="term" value="P:transmembrane transport"/>
    <property type="evidence" value="ECO:0000318"/>
    <property type="project" value="GO_Central"/>
</dbReference>
<proteinExistence type="predicted"/>
<gene>
    <name evidence="10" type="primary">WBGene00113826</name>
</gene>
<dbReference type="Gene3D" id="1.20.1560.10">
    <property type="entry name" value="ABC transporter type 1, transmembrane domain"/>
    <property type="match status" value="2"/>
</dbReference>
<evidence type="ECO:0000256" key="1">
    <source>
        <dbReference type="ARBA" id="ARBA00004141"/>
    </source>
</evidence>
<evidence type="ECO:0000256" key="3">
    <source>
        <dbReference type="ARBA" id="ARBA00022741"/>
    </source>
</evidence>
<feature type="transmembrane region" description="Helical" evidence="7">
    <location>
        <begin position="530"/>
        <end position="551"/>
    </location>
</feature>
<evidence type="ECO:0000256" key="7">
    <source>
        <dbReference type="SAM" id="Phobius"/>
    </source>
</evidence>
<dbReference type="Pfam" id="PF00005">
    <property type="entry name" value="ABC_tran"/>
    <property type="match status" value="2"/>
</dbReference>
<keyword evidence="4" id="KW-0067">ATP-binding</keyword>
<feature type="domain" description="ABC transporter" evidence="8">
    <location>
        <begin position="238"/>
        <end position="470"/>
    </location>
</feature>
<feature type="domain" description="ABC transporter" evidence="8">
    <location>
        <begin position="800"/>
        <end position="1044"/>
    </location>
</feature>
<keyword evidence="6 7" id="KW-0472">Membrane</keyword>
<evidence type="ECO:0000259" key="9">
    <source>
        <dbReference type="PROSITE" id="PS50929"/>
    </source>
</evidence>
<dbReference type="InterPro" id="IPR027417">
    <property type="entry name" value="P-loop_NTPase"/>
</dbReference>
<name>A0A8R1YI68_PRIPA</name>
<reference evidence="10" key="2">
    <citation type="submission" date="2022-06" db="UniProtKB">
        <authorList>
            <consortium name="EnsemblMetazoa"/>
        </authorList>
    </citation>
    <scope>IDENTIFICATION</scope>
    <source>
        <strain evidence="10">PS312</strain>
    </source>
</reference>
<dbReference type="InterPro" id="IPR011527">
    <property type="entry name" value="ABC1_TM_dom"/>
</dbReference>
<dbReference type="EnsemblMetazoa" id="PPA24272.1">
    <property type="protein sequence ID" value="PPA24272.1"/>
    <property type="gene ID" value="WBGene00113826"/>
</dbReference>
<dbReference type="InterPro" id="IPR039421">
    <property type="entry name" value="Type_1_exporter"/>
</dbReference>
<evidence type="ECO:0008006" key="12">
    <source>
        <dbReference type="Google" id="ProtNLM"/>
    </source>
</evidence>
<evidence type="ECO:0000256" key="2">
    <source>
        <dbReference type="ARBA" id="ARBA00022692"/>
    </source>
</evidence>
<dbReference type="SUPFAM" id="SSF52540">
    <property type="entry name" value="P-loop containing nucleoside triphosphate hydrolases"/>
    <property type="match status" value="2"/>
</dbReference>
<evidence type="ECO:0000256" key="6">
    <source>
        <dbReference type="ARBA" id="ARBA00023136"/>
    </source>
</evidence>
<feature type="transmembrane region" description="Helical" evidence="7">
    <location>
        <begin position="739"/>
        <end position="760"/>
    </location>
</feature>
<evidence type="ECO:0000256" key="5">
    <source>
        <dbReference type="ARBA" id="ARBA00022989"/>
    </source>
</evidence>
<dbReference type="PANTHER" id="PTHR24221">
    <property type="entry name" value="ATP-BINDING CASSETTE SUB-FAMILY B"/>
    <property type="match status" value="1"/>
</dbReference>
<accession>A0A8R1YI68</accession>